<evidence type="ECO:0000313" key="2">
    <source>
        <dbReference type="Proteomes" id="UP000035681"/>
    </source>
</evidence>
<dbReference type="InterPro" id="IPR046350">
    <property type="entry name" value="Cystatin_sf"/>
</dbReference>
<proteinExistence type="predicted"/>
<dbReference type="InterPro" id="IPR000010">
    <property type="entry name" value="Cystatin_dom"/>
</dbReference>
<dbReference type="AlphaFoldDB" id="A0AAF5D2A6"/>
<dbReference type="SUPFAM" id="SSF54403">
    <property type="entry name" value="Cystatin/monellin"/>
    <property type="match status" value="1"/>
</dbReference>
<protein>
    <submittedName>
        <fullName evidence="3">Cystatin domain-containing protein</fullName>
    </submittedName>
</protein>
<reference evidence="3" key="1">
    <citation type="submission" date="2024-02" db="UniProtKB">
        <authorList>
            <consortium name="WormBaseParasite"/>
        </authorList>
    </citation>
    <scope>IDENTIFICATION</scope>
</reference>
<sequence>MSILYNIKSFKIITSQNKNEISYSFTTSLGGWSTIDINSDEVKELAKKVINKYTTENEENNFLFKVIDAKQQIVAGVNYNLLILISSLSCNLTLNCSKYLQATIFQQPWNCTEEINIFEKSTDEIS</sequence>
<evidence type="ECO:0000313" key="3">
    <source>
        <dbReference type="WBParaSite" id="TCONS_00005628.p1"/>
    </source>
</evidence>
<keyword evidence="2" id="KW-1185">Reference proteome</keyword>
<dbReference type="CDD" id="cd00042">
    <property type="entry name" value="CY"/>
    <property type="match status" value="1"/>
</dbReference>
<feature type="domain" description="Cystatin" evidence="1">
    <location>
        <begin position="27"/>
        <end position="123"/>
    </location>
</feature>
<name>A0AAF5D2A6_STRER</name>
<dbReference type="WBParaSite" id="TCONS_00005628.p1">
    <property type="protein sequence ID" value="TCONS_00005628.p1"/>
    <property type="gene ID" value="XLOC_003889"/>
</dbReference>
<evidence type="ECO:0000259" key="1">
    <source>
        <dbReference type="SMART" id="SM00043"/>
    </source>
</evidence>
<dbReference type="PANTHER" id="PTHR47364:SF2">
    <property type="entry name" value="CYSTEINE PROTEINASE INHIBITOR 5"/>
    <property type="match status" value="1"/>
</dbReference>
<organism evidence="2 3">
    <name type="scientific">Strongyloides stercoralis</name>
    <name type="common">Threadworm</name>
    <dbReference type="NCBI Taxonomy" id="6248"/>
    <lineage>
        <taxon>Eukaryota</taxon>
        <taxon>Metazoa</taxon>
        <taxon>Ecdysozoa</taxon>
        <taxon>Nematoda</taxon>
        <taxon>Chromadorea</taxon>
        <taxon>Rhabditida</taxon>
        <taxon>Tylenchina</taxon>
        <taxon>Panagrolaimomorpha</taxon>
        <taxon>Strongyloidoidea</taxon>
        <taxon>Strongyloididae</taxon>
        <taxon>Strongyloides</taxon>
    </lineage>
</organism>
<accession>A0AAF5D2A6</accession>
<dbReference type="Proteomes" id="UP000035681">
    <property type="component" value="Unplaced"/>
</dbReference>
<dbReference type="Pfam" id="PF00031">
    <property type="entry name" value="Cystatin"/>
    <property type="match status" value="1"/>
</dbReference>
<dbReference type="PANTHER" id="PTHR47364">
    <property type="entry name" value="CYSTEINE PROTEINASE INHIBITOR 5"/>
    <property type="match status" value="1"/>
</dbReference>
<dbReference type="SMART" id="SM00043">
    <property type="entry name" value="CY"/>
    <property type="match status" value="1"/>
</dbReference>
<dbReference type="GO" id="GO:0004869">
    <property type="term" value="F:cysteine-type endopeptidase inhibitor activity"/>
    <property type="evidence" value="ECO:0007669"/>
    <property type="project" value="InterPro"/>
</dbReference>
<dbReference type="Gene3D" id="3.10.450.10">
    <property type="match status" value="1"/>
</dbReference>